<reference evidence="2" key="1">
    <citation type="submission" date="2021-05" db="EMBL/GenBank/DDBJ databases">
        <authorList>
            <person name="Alioto T."/>
            <person name="Alioto T."/>
            <person name="Gomez Garrido J."/>
        </authorList>
    </citation>
    <scope>NUCLEOTIDE SEQUENCE</scope>
</reference>
<dbReference type="EMBL" id="HBUF01544605">
    <property type="protein sequence ID" value="CAG6756373.1"/>
    <property type="molecule type" value="Transcribed_RNA"/>
</dbReference>
<protein>
    <submittedName>
        <fullName evidence="2">Uncharacterized protein</fullName>
    </submittedName>
</protein>
<dbReference type="EMBL" id="HBUF01544607">
    <property type="protein sequence ID" value="CAG6756382.1"/>
    <property type="molecule type" value="Transcribed_RNA"/>
</dbReference>
<keyword evidence="1" id="KW-1133">Transmembrane helix</keyword>
<dbReference type="EMBL" id="HBUF01544604">
    <property type="protein sequence ID" value="CAG6756367.1"/>
    <property type="molecule type" value="Transcribed_RNA"/>
</dbReference>
<keyword evidence="1" id="KW-0812">Transmembrane</keyword>
<keyword evidence="1" id="KW-0472">Membrane</keyword>
<feature type="transmembrane region" description="Helical" evidence="1">
    <location>
        <begin position="71"/>
        <end position="93"/>
    </location>
</feature>
<dbReference type="AlphaFoldDB" id="A0A8D9A294"/>
<name>A0A8D9A294_9HEMI</name>
<evidence type="ECO:0000256" key="1">
    <source>
        <dbReference type="SAM" id="Phobius"/>
    </source>
</evidence>
<sequence>MTRIGTRLFGKVQDTVSGAGLRLDVILDGNGFDTILLKSIVCLFNLIVIFISKNILVILDEVIRVSMANMFRTPIILVSVFTKLLLLYINTIYCSGSGGV</sequence>
<accession>A0A8D9A294</accession>
<proteinExistence type="predicted"/>
<organism evidence="2">
    <name type="scientific">Cacopsylla melanoneura</name>
    <dbReference type="NCBI Taxonomy" id="428564"/>
    <lineage>
        <taxon>Eukaryota</taxon>
        <taxon>Metazoa</taxon>
        <taxon>Ecdysozoa</taxon>
        <taxon>Arthropoda</taxon>
        <taxon>Hexapoda</taxon>
        <taxon>Insecta</taxon>
        <taxon>Pterygota</taxon>
        <taxon>Neoptera</taxon>
        <taxon>Paraneoptera</taxon>
        <taxon>Hemiptera</taxon>
        <taxon>Sternorrhyncha</taxon>
        <taxon>Psylloidea</taxon>
        <taxon>Psyllidae</taxon>
        <taxon>Psyllinae</taxon>
        <taxon>Cacopsylla</taxon>
    </lineage>
</organism>
<dbReference type="EMBL" id="HBUF01544608">
    <property type="protein sequence ID" value="CAG6756387.1"/>
    <property type="molecule type" value="Transcribed_RNA"/>
</dbReference>
<dbReference type="EMBL" id="HBUF01544603">
    <property type="protein sequence ID" value="CAG6756362.1"/>
    <property type="molecule type" value="Transcribed_RNA"/>
</dbReference>
<evidence type="ECO:0000313" key="2">
    <source>
        <dbReference type="EMBL" id="CAG6756382.1"/>
    </source>
</evidence>
<feature type="transmembrane region" description="Helical" evidence="1">
    <location>
        <begin position="35"/>
        <end position="59"/>
    </location>
</feature>